<proteinExistence type="predicted"/>
<feature type="region of interest" description="Disordered" evidence="1">
    <location>
        <begin position="377"/>
        <end position="408"/>
    </location>
</feature>
<keyword evidence="4" id="KW-1185">Reference proteome</keyword>
<keyword evidence="2" id="KW-0472">Membrane</keyword>
<sequence length="737" mass="79673">MKCVKRSLASGTNVLRVLVAYCSLLLYFAPPLVSSFGQGLQIQVTVSSTEKSFASFNIYCNRRASQRFPVHYDVAACNGLCEPRRNVQHLLNIKVNASTYFRVGVEVLIEVEPARTRNLNIVGFGVVALTDDDRIVGRFLDQRDVLIASCDPLLEGSTAFHARPAAKRSSLKLVWLPGSRNYGKVHFRAWIVARHSEVYVLDSDYVLNEVSGTKTIPVKDDFYQVMLRVFNISRSAITTTSSAVSLSTGSSDDEPAPPATASSNSPPTHDMESVEVVSNSTHDDTEEHAMTLVVSFSGGRRVSCRSRTWTPSKTHLSGRLMTGFNLTSSDPFAHTKRDVPEFRDMFPEAPPPSFDSPLTAPFASDLTNPFFQSFGGLESSIRGSNSPQPGDSVRQMFPTGSGPTFFISGQAPGEVSAVRLGQQASRTASSFGANGADLASNANSFASQDFGMRLNPNNRGSSAAATAPFTGFSGQLGFPDFQTMLSGQTSPLGFQQQGFSQNQFGAGPFNQQPASFQNQQNLGNLWFGQQGFGQQGFGQQSMPFLSQTGAGGSAFGQQSGSLGQQQSSANPFSFFNFQQSASTFPATSNSLGFPNAFGSNSLFGSFASSSSSSSFSNLDQGRPHKTKLLHIFLSKSPLLAKQLDVNLPTLYHNTHHPERVIEEFVHNQKVKMVEEKTLDFLLGLVELLVVIVVVTAVEVLLSAADADEFKVDLAEFTEEAVVLTVKNVESDVEADGV</sequence>
<feature type="region of interest" description="Disordered" evidence="1">
    <location>
        <begin position="243"/>
        <end position="285"/>
    </location>
</feature>
<feature type="compositionally biased region" description="Low complexity" evidence="1">
    <location>
        <begin position="259"/>
        <end position="268"/>
    </location>
</feature>
<keyword evidence="2" id="KW-1133">Transmembrane helix</keyword>
<evidence type="ECO:0000313" key="3">
    <source>
        <dbReference type="EMBL" id="PVD36836.1"/>
    </source>
</evidence>
<dbReference type="OrthoDB" id="6154896at2759"/>
<accession>A0A2T7PTT5</accession>
<comment type="caution">
    <text evidence="3">The sequence shown here is derived from an EMBL/GenBank/DDBJ whole genome shotgun (WGS) entry which is preliminary data.</text>
</comment>
<dbReference type="Proteomes" id="UP000245119">
    <property type="component" value="Linkage Group LG2"/>
</dbReference>
<name>A0A2T7PTT5_POMCA</name>
<organism evidence="3 4">
    <name type="scientific">Pomacea canaliculata</name>
    <name type="common">Golden apple snail</name>
    <dbReference type="NCBI Taxonomy" id="400727"/>
    <lineage>
        <taxon>Eukaryota</taxon>
        <taxon>Metazoa</taxon>
        <taxon>Spiralia</taxon>
        <taxon>Lophotrochozoa</taxon>
        <taxon>Mollusca</taxon>
        <taxon>Gastropoda</taxon>
        <taxon>Caenogastropoda</taxon>
        <taxon>Architaenioglossa</taxon>
        <taxon>Ampullarioidea</taxon>
        <taxon>Ampullariidae</taxon>
        <taxon>Pomacea</taxon>
    </lineage>
</organism>
<reference evidence="3 4" key="1">
    <citation type="submission" date="2018-04" db="EMBL/GenBank/DDBJ databases">
        <title>The genome of golden apple snail Pomacea canaliculata provides insight into stress tolerance and invasive adaptation.</title>
        <authorList>
            <person name="Liu C."/>
            <person name="Liu B."/>
            <person name="Ren Y."/>
            <person name="Zhang Y."/>
            <person name="Wang H."/>
            <person name="Li S."/>
            <person name="Jiang F."/>
            <person name="Yin L."/>
            <person name="Zhang G."/>
            <person name="Qian W."/>
            <person name="Fan W."/>
        </authorList>
    </citation>
    <scope>NUCLEOTIDE SEQUENCE [LARGE SCALE GENOMIC DNA]</scope>
    <source>
        <strain evidence="3">SZHN2017</strain>
        <tissue evidence="3">Muscle</tissue>
    </source>
</reference>
<evidence type="ECO:0000256" key="1">
    <source>
        <dbReference type="SAM" id="MobiDB-lite"/>
    </source>
</evidence>
<protein>
    <submittedName>
        <fullName evidence="3">Uncharacterized protein</fullName>
    </submittedName>
</protein>
<dbReference type="AlphaFoldDB" id="A0A2T7PTT5"/>
<gene>
    <name evidence="3" type="ORF">C0Q70_03826</name>
</gene>
<keyword evidence="2" id="KW-0812">Transmembrane</keyword>
<dbReference type="EMBL" id="PZQS01000002">
    <property type="protein sequence ID" value="PVD36836.1"/>
    <property type="molecule type" value="Genomic_DNA"/>
</dbReference>
<evidence type="ECO:0000313" key="4">
    <source>
        <dbReference type="Proteomes" id="UP000245119"/>
    </source>
</evidence>
<feature type="transmembrane region" description="Helical" evidence="2">
    <location>
        <begin position="680"/>
        <end position="701"/>
    </location>
</feature>
<evidence type="ECO:0000256" key="2">
    <source>
        <dbReference type="SAM" id="Phobius"/>
    </source>
</evidence>